<dbReference type="GO" id="GO:0044877">
    <property type="term" value="F:protein-containing complex binding"/>
    <property type="evidence" value="ECO:0007669"/>
    <property type="project" value="TreeGrafter"/>
</dbReference>
<reference evidence="2 3" key="1">
    <citation type="journal article" date="2017" name="Int. J. Syst. Evol. Microbiol.">
        <title>Erythrobacter aquimixticola sp. nov., isolated from the junction between the ocean and a freshwater spring.</title>
        <authorList>
            <person name="Park S."/>
            <person name="Jung Y.T."/>
            <person name="Choi S.J."/>
            <person name="Yoon J.H."/>
        </authorList>
    </citation>
    <scope>NUCLEOTIDE SEQUENCE [LARGE SCALE GENOMIC DNA]</scope>
    <source>
        <strain evidence="2 3">JSSK-14</strain>
    </source>
</reference>
<evidence type="ECO:0000259" key="1">
    <source>
        <dbReference type="Pfam" id="PF13460"/>
    </source>
</evidence>
<evidence type="ECO:0000313" key="2">
    <source>
        <dbReference type="EMBL" id="RJY09321.1"/>
    </source>
</evidence>
<dbReference type="PANTHER" id="PTHR12126">
    <property type="entry name" value="NADH-UBIQUINONE OXIDOREDUCTASE 39 KDA SUBUNIT-RELATED"/>
    <property type="match status" value="1"/>
</dbReference>
<name>A0A419RU57_9SPHN</name>
<dbReference type="PANTHER" id="PTHR12126:SF11">
    <property type="entry name" value="NADH DEHYDROGENASE [UBIQUINONE] 1 ALPHA SUBCOMPLEX SUBUNIT 9, MITOCHONDRIAL"/>
    <property type="match status" value="1"/>
</dbReference>
<gene>
    <name evidence="2" type="ORF">D6201_08100</name>
</gene>
<keyword evidence="3" id="KW-1185">Reference proteome</keyword>
<accession>A0A419RU57</accession>
<evidence type="ECO:0000313" key="3">
    <source>
        <dbReference type="Proteomes" id="UP000285232"/>
    </source>
</evidence>
<dbReference type="Gene3D" id="3.40.50.720">
    <property type="entry name" value="NAD(P)-binding Rossmann-like Domain"/>
    <property type="match status" value="1"/>
</dbReference>
<dbReference type="OrthoDB" id="9776313at2"/>
<dbReference type="RefSeq" id="WP_120048328.1">
    <property type="nucleotide sequence ID" value="NZ_RAHX01000001.1"/>
</dbReference>
<dbReference type="InterPro" id="IPR036291">
    <property type="entry name" value="NAD(P)-bd_dom_sf"/>
</dbReference>
<dbReference type="Pfam" id="PF13460">
    <property type="entry name" value="NAD_binding_10"/>
    <property type="match status" value="1"/>
</dbReference>
<dbReference type="EMBL" id="RAHX01000001">
    <property type="protein sequence ID" value="RJY09321.1"/>
    <property type="molecule type" value="Genomic_DNA"/>
</dbReference>
<dbReference type="AlphaFoldDB" id="A0A419RU57"/>
<dbReference type="SUPFAM" id="SSF51735">
    <property type="entry name" value="NAD(P)-binding Rossmann-fold domains"/>
    <property type="match status" value="1"/>
</dbReference>
<protein>
    <submittedName>
        <fullName evidence="2">Complex I NDUFA9 subunit family protein</fullName>
    </submittedName>
</protein>
<dbReference type="InterPro" id="IPR016040">
    <property type="entry name" value="NAD(P)-bd_dom"/>
</dbReference>
<dbReference type="CDD" id="cd05271">
    <property type="entry name" value="NDUFA9_like_SDR_a"/>
    <property type="match status" value="1"/>
</dbReference>
<dbReference type="InterPro" id="IPR051207">
    <property type="entry name" value="ComplexI_NDUFA9_subunit"/>
</dbReference>
<organism evidence="2 3">
    <name type="scientific">Aurantiacibacter aquimixticola</name>
    <dbReference type="NCBI Taxonomy" id="1958945"/>
    <lineage>
        <taxon>Bacteria</taxon>
        <taxon>Pseudomonadati</taxon>
        <taxon>Pseudomonadota</taxon>
        <taxon>Alphaproteobacteria</taxon>
        <taxon>Sphingomonadales</taxon>
        <taxon>Erythrobacteraceae</taxon>
        <taxon>Aurantiacibacter</taxon>
    </lineage>
</organism>
<proteinExistence type="predicted"/>
<sequence>MPKSSPLQGKLVTLIGGSGFIGSHVAQDLLERGARVRIAAREPEKAFKLKPLANLGQLQFVRCNAMDERSIAQCVDGSDAVVYLIGTFERNQQQLQADSAGHAAKCAAETGATGFVYISAIGADPEAETGYYRTKGDGERQVLAAFPEATIIRPSVVFGEESGLIPMFADMVRFMPVMPVFGADSKFQVVWVDDVAAGVTSALEGPAKHGGKVFEAAGPEQLTMMEIHEMIADAQQRRRYFFPMPDPIAGIFAAVPMSPINPDQLAMLKSGSTAGKGAKQLGALGVEPKPLSLFLDRWMVRYRKQGRFGEARMTPRSDA</sequence>
<comment type="caution">
    <text evidence="2">The sequence shown here is derived from an EMBL/GenBank/DDBJ whole genome shotgun (WGS) entry which is preliminary data.</text>
</comment>
<feature type="domain" description="NAD(P)-binding" evidence="1">
    <location>
        <begin position="16"/>
        <end position="156"/>
    </location>
</feature>
<dbReference type="Proteomes" id="UP000285232">
    <property type="component" value="Unassembled WGS sequence"/>
</dbReference>